<gene>
    <name evidence="12" type="ORF">PV11_06366</name>
</gene>
<keyword evidence="9 11" id="KW-0472">Membrane</keyword>
<sequence>MDTHNNPPDPGSLSYFWSTNFKDHFTSLPLARQLVLLGLVVFFVLTNLTFFRLATILSRPQPSRRPRGSASHPTHLLIVLGSGGHTAEMLNILSQTPSLQRDFTHRTYVVSSGDDFSALKAHEFEKQLLSDLASTNVPHPEGTASNYDVVTVRRARRVHQSILTTPISSLACLSDCFAMLTGSHHDIKPARPSRNKYPDLILTNGPGTGVIVVLASLLLLFLGYGGPPTVSTSANSKDADKQDLHAGSGQMRSIFIESWARVKTLSLSGRLLKPLVNRFIVQWPELVKSEGERVEYIGPLVT</sequence>
<dbReference type="AlphaFoldDB" id="A0A0D1YD65"/>
<keyword evidence="8 11" id="KW-1133">Transmembrane helix</keyword>
<dbReference type="Proteomes" id="UP000053599">
    <property type="component" value="Unassembled WGS sequence"/>
</dbReference>
<comment type="similarity">
    <text evidence="3">Belongs to the ALG14 family.</text>
</comment>
<dbReference type="GO" id="GO:0031965">
    <property type="term" value="C:nuclear membrane"/>
    <property type="evidence" value="ECO:0007669"/>
    <property type="project" value="UniProtKB-SubCell"/>
</dbReference>
<protein>
    <recommendedName>
        <fullName evidence="5">UDP-N-acetylglucosamine transferase subunit ALG14</fullName>
    </recommendedName>
    <alternativeName>
        <fullName evidence="10">Asparagine-linked glycosylation protein 14</fullName>
    </alternativeName>
</protein>
<evidence type="ECO:0000256" key="6">
    <source>
        <dbReference type="ARBA" id="ARBA00022692"/>
    </source>
</evidence>
<dbReference type="InterPro" id="IPR013969">
    <property type="entry name" value="Oligosacch_biosynth_Alg14"/>
</dbReference>
<keyword evidence="6 11" id="KW-0812">Transmembrane</keyword>
<dbReference type="STRING" id="1016849.A0A0D1YD65"/>
<comment type="subunit">
    <text evidence="4">Heterodimer with ALG13 to form a functional enzyme.</text>
</comment>
<keyword evidence="7" id="KW-0256">Endoplasmic reticulum</keyword>
<proteinExistence type="inferred from homology"/>
<dbReference type="Pfam" id="PF08660">
    <property type="entry name" value="Alg14"/>
    <property type="match status" value="1"/>
</dbReference>
<evidence type="ECO:0000313" key="13">
    <source>
        <dbReference type="Proteomes" id="UP000053599"/>
    </source>
</evidence>
<evidence type="ECO:0000256" key="9">
    <source>
        <dbReference type="ARBA" id="ARBA00023136"/>
    </source>
</evidence>
<evidence type="ECO:0000256" key="10">
    <source>
        <dbReference type="ARBA" id="ARBA00032062"/>
    </source>
</evidence>
<dbReference type="PANTHER" id="PTHR12154:SF4">
    <property type="entry name" value="UDP-N-ACETYLGLUCOSAMINE TRANSFERASE SUBUNIT ALG14 HOMOLOG"/>
    <property type="match status" value="1"/>
</dbReference>
<comment type="subcellular location">
    <subcellularLocation>
        <location evidence="1">Endoplasmic reticulum membrane</location>
        <topology evidence="1">Single-pass membrane protein</topology>
    </subcellularLocation>
    <subcellularLocation>
        <location evidence="2">Nucleus membrane</location>
        <topology evidence="2">Single-pass membrane protein</topology>
    </subcellularLocation>
</comment>
<organism evidence="12 13">
    <name type="scientific">Exophiala sideris</name>
    <dbReference type="NCBI Taxonomy" id="1016849"/>
    <lineage>
        <taxon>Eukaryota</taxon>
        <taxon>Fungi</taxon>
        <taxon>Dikarya</taxon>
        <taxon>Ascomycota</taxon>
        <taxon>Pezizomycotina</taxon>
        <taxon>Eurotiomycetes</taxon>
        <taxon>Chaetothyriomycetidae</taxon>
        <taxon>Chaetothyriales</taxon>
        <taxon>Herpotrichiellaceae</taxon>
        <taxon>Exophiala</taxon>
    </lineage>
</organism>
<reference evidence="12 13" key="1">
    <citation type="submission" date="2015-01" db="EMBL/GenBank/DDBJ databases">
        <title>The Genome Sequence of Exophiala sideris CBS121828.</title>
        <authorList>
            <consortium name="The Broad Institute Genomics Platform"/>
            <person name="Cuomo C."/>
            <person name="de Hoog S."/>
            <person name="Gorbushina A."/>
            <person name="Stielow B."/>
            <person name="Teixiera M."/>
            <person name="Abouelleil A."/>
            <person name="Chapman S.B."/>
            <person name="Priest M."/>
            <person name="Young S.K."/>
            <person name="Wortman J."/>
            <person name="Nusbaum C."/>
            <person name="Birren B."/>
        </authorList>
    </citation>
    <scope>NUCLEOTIDE SEQUENCE [LARGE SCALE GENOMIC DNA]</scope>
    <source>
        <strain evidence="12 13">CBS 121828</strain>
    </source>
</reference>
<dbReference type="EMBL" id="KN846953">
    <property type="protein sequence ID" value="KIV78754.1"/>
    <property type="molecule type" value="Genomic_DNA"/>
</dbReference>
<evidence type="ECO:0000256" key="1">
    <source>
        <dbReference type="ARBA" id="ARBA00004389"/>
    </source>
</evidence>
<dbReference type="OrthoDB" id="37659at2759"/>
<feature type="transmembrane region" description="Helical" evidence="11">
    <location>
        <begin position="34"/>
        <end position="57"/>
    </location>
</feature>
<feature type="transmembrane region" description="Helical" evidence="11">
    <location>
        <begin position="200"/>
        <end position="222"/>
    </location>
</feature>
<evidence type="ECO:0000313" key="12">
    <source>
        <dbReference type="EMBL" id="KIV78754.1"/>
    </source>
</evidence>
<dbReference type="GO" id="GO:0004577">
    <property type="term" value="F:N-acetylglucosaminyldiphosphodolichol N-acetylglucosaminyltransferase activity"/>
    <property type="evidence" value="ECO:0007669"/>
    <property type="project" value="TreeGrafter"/>
</dbReference>
<evidence type="ECO:0000256" key="11">
    <source>
        <dbReference type="SAM" id="Phobius"/>
    </source>
</evidence>
<evidence type="ECO:0000256" key="8">
    <source>
        <dbReference type="ARBA" id="ARBA00022989"/>
    </source>
</evidence>
<accession>A0A0D1YD65</accession>
<evidence type="ECO:0000256" key="5">
    <source>
        <dbReference type="ARBA" id="ARBA00017467"/>
    </source>
</evidence>
<evidence type="ECO:0000256" key="2">
    <source>
        <dbReference type="ARBA" id="ARBA00004590"/>
    </source>
</evidence>
<name>A0A0D1YD65_9EURO</name>
<dbReference type="GO" id="GO:0043541">
    <property type="term" value="C:UDP-N-acetylglucosamine transferase complex"/>
    <property type="evidence" value="ECO:0007669"/>
    <property type="project" value="TreeGrafter"/>
</dbReference>
<evidence type="ECO:0000256" key="4">
    <source>
        <dbReference type="ARBA" id="ARBA00011335"/>
    </source>
</evidence>
<dbReference type="HOGENOM" id="CLU_064541_0_0_1"/>
<dbReference type="PANTHER" id="PTHR12154">
    <property type="entry name" value="GLYCOSYL TRANSFERASE-RELATED"/>
    <property type="match status" value="1"/>
</dbReference>
<evidence type="ECO:0000256" key="3">
    <source>
        <dbReference type="ARBA" id="ARBA00009731"/>
    </source>
</evidence>
<dbReference type="Gene3D" id="3.40.50.2000">
    <property type="entry name" value="Glycogen Phosphorylase B"/>
    <property type="match status" value="1"/>
</dbReference>
<dbReference type="GO" id="GO:0006488">
    <property type="term" value="P:dolichol-linked oligosaccharide biosynthetic process"/>
    <property type="evidence" value="ECO:0007669"/>
    <property type="project" value="InterPro"/>
</dbReference>
<evidence type="ECO:0000256" key="7">
    <source>
        <dbReference type="ARBA" id="ARBA00022824"/>
    </source>
</evidence>